<evidence type="ECO:0000313" key="2">
    <source>
        <dbReference type="EMBL" id="TAA73708.1"/>
    </source>
</evidence>
<sequence>MTDQEQPKRGRGRPKQYASDADRARAWRQRQAELIAQAQQPVAPVVIEKIVEKVVEIPVDRRIQENSPKPGRSKAAGSTPDATRLASVLKPKFGAYGGEERAKRLRVNAARAASTAREILGMFGAGEAIPEAEKAFLQQAAQFFEGLNGLFETSQHSARQAKTRADAERQAKHNAKLAEVVRLTFGETLDQEQVRATAEALQAFASSETGAAEARRRRVDRSYFFINREYELKAALKAGDPQQIAREVAEIRLDAGERGRFWNDREERCYSAGWADFLEFRSNEKR</sequence>
<proteinExistence type="predicted"/>
<gene>
    <name evidence="2" type="ORF">CDV28_1684</name>
</gene>
<dbReference type="AlphaFoldDB" id="A0A521FY66"/>
<keyword evidence="3" id="KW-1185">Reference proteome</keyword>
<feature type="region of interest" description="Disordered" evidence="1">
    <location>
        <begin position="59"/>
        <end position="82"/>
    </location>
</feature>
<name>A0A521FY66_9BACT</name>
<evidence type="ECO:0000256" key="1">
    <source>
        <dbReference type="SAM" id="MobiDB-lite"/>
    </source>
</evidence>
<organism evidence="2 3">
    <name type="scientific">Candidatus Electronema aureum</name>
    <dbReference type="NCBI Taxonomy" id="2005002"/>
    <lineage>
        <taxon>Bacteria</taxon>
        <taxon>Pseudomonadati</taxon>
        <taxon>Thermodesulfobacteriota</taxon>
        <taxon>Desulfobulbia</taxon>
        <taxon>Desulfobulbales</taxon>
        <taxon>Desulfobulbaceae</taxon>
        <taxon>Candidatus Electronema</taxon>
    </lineage>
</organism>
<feature type="region of interest" description="Disordered" evidence="1">
    <location>
        <begin position="1"/>
        <end position="25"/>
    </location>
</feature>
<evidence type="ECO:0000313" key="3">
    <source>
        <dbReference type="Proteomes" id="UP000316238"/>
    </source>
</evidence>
<dbReference type="EMBL" id="NQJD01000068">
    <property type="protein sequence ID" value="TAA73708.1"/>
    <property type="molecule type" value="Genomic_DNA"/>
</dbReference>
<comment type="caution">
    <text evidence="2">The sequence shown here is derived from an EMBL/GenBank/DDBJ whole genome shotgun (WGS) entry which is preliminary data.</text>
</comment>
<accession>A0A521FY66</accession>
<reference evidence="2" key="1">
    <citation type="submission" date="2017-07" db="EMBL/GenBank/DDBJ databases">
        <title>The cable genome - Insights into the physiology and evolution of filamentous bacteria capable of sulfide oxidation via long distance electron transfer.</title>
        <authorList>
            <person name="Thorup C."/>
            <person name="Bjerg J.T."/>
            <person name="Schreiber L."/>
            <person name="Nielsen L.P."/>
            <person name="Kjeldsen K.U."/>
            <person name="Boesen T."/>
            <person name="Boggild A."/>
            <person name="Meysman F."/>
            <person name="Geelhoed J."/>
            <person name="Schramm A."/>
        </authorList>
    </citation>
    <scope>NUCLEOTIDE SEQUENCE [LARGE SCALE GENOMIC DNA]</scope>
    <source>
        <strain evidence="2">GS</strain>
    </source>
</reference>
<dbReference type="Proteomes" id="UP000316238">
    <property type="component" value="Unassembled WGS sequence"/>
</dbReference>
<protein>
    <submittedName>
        <fullName evidence="2">Uncharacterized protein</fullName>
    </submittedName>
</protein>